<evidence type="ECO:0000313" key="3">
    <source>
        <dbReference type="EMBL" id="KAF9543327.1"/>
    </source>
</evidence>
<name>A0A9P6F6S8_9FUNG</name>
<proteinExistence type="predicted"/>
<dbReference type="AlphaFoldDB" id="A0A9P6F6S8"/>
<dbReference type="Proteomes" id="UP000723463">
    <property type="component" value="Unassembled WGS sequence"/>
</dbReference>
<gene>
    <name evidence="3" type="ORF">EC957_000989</name>
</gene>
<keyword evidence="2" id="KW-0732">Signal</keyword>
<feature type="compositionally biased region" description="Acidic residues" evidence="1">
    <location>
        <begin position="161"/>
        <end position="178"/>
    </location>
</feature>
<dbReference type="EMBL" id="JAAAXW010000116">
    <property type="protein sequence ID" value="KAF9543327.1"/>
    <property type="molecule type" value="Genomic_DNA"/>
</dbReference>
<reference evidence="3" key="1">
    <citation type="journal article" date="2020" name="Fungal Divers.">
        <title>Resolving the Mortierellaceae phylogeny through synthesis of multi-gene phylogenetics and phylogenomics.</title>
        <authorList>
            <person name="Vandepol N."/>
            <person name="Liber J."/>
            <person name="Desiro A."/>
            <person name="Na H."/>
            <person name="Kennedy M."/>
            <person name="Barry K."/>
            <person name="Grigoriev I.V."/>
            <person name="Miller A.N."/>
            <person name="O'Donnell K."/>
            <person name="Stajich J.E."/>
            <person name="Bonito G."/>
        </authorList>
    </citation>
    <scope>NUCLEOTIDE SEQUENCE</scope>
    <source>
        <strain evidence="3">NRRL 2591</strain>
    </source>
</reference>
<feature type="region of interest" description="Disordered" evidence="1">
    <location>
        <begin position="84"/>
        <end position="118"/>
    </location>
</feature>
<feature type="signal peptide" evidence="2">
    <location>
        <begin position="1"/>
        <end position="20"/>
    </location>
</feature>
<evidence type="ECO:0000256" key="1">
    <source>
        <dbReference type="SAM" id="MobiDB-lite"/>
    </source>
</evidence>
<organism evidence="3 4">
    <name type="scientific">Mortierella hygrophila</name>
    <dbReference type="NCBI Taxonomy" id="979708"/>
    <lineage>
        <taxon>Eukaryota</taxon>
        <taxon>Fungi</taxon>
        <taxon>Fungi incertae sedis</taxon>
        <taxon>Mucoromycota</taxon>
        <taxon>Mortierellomycotina</taxon>
        <taxon>Mortierellomycetes</taxon>
        <taxon>Mortierellales</taxon>
        <taxon>Mortierellaceae</taxon>
        <taxon>Mortierella</taxon>
    </lineage>
</organism>
<feature type="chain" id="PRO_5040198221" evidence="2">
    <location>
        <begin position="21"/>
        <end position="300"/>
    </location>
</feature>
<sequence>MKISLITLVGLSTALTYVAAATAAGPAGTGPAQAASTPLTGEQAQAFAMKAAEPFLNLPGLRIQAAATEGIAKAEALLAEYLDNTSNGGGADENEEEGEEGEAAEDMMDGPGKKTGFSAQDVKQFRAAAASAAANQVPLLTLQDGNECSDLCIAGRGELPDAAESETDANDTEDEGDNIEGGGSGEEGDDKAGSDEDGLISRLWKRVVSPPSKASTETETETDNEADDGDSDDADTAPANAADPAAAIVEKKVNMSEDEFLSKIGSCVQSCMLNRAREVTPEDLDDRRAQIEAILRKQEL</sequence>
<feature type="compositionally biased region" description="Acidic residues" evidence="1">
    <location>
        <begin position="218"/>
        <end position="235"/>
    </location>
</feature>
<protein>
    <submittedName>
        <fullName evidence="3">Uncharacterized protein</fullName>
    </submittedName>
</protein>
<evidence type="ECO:0000313" key="4">
    <source>
        <dbReference type="Proteomes" id="UP000723463"/>
    </source>
</evidence>
<keyword evidence="4" id="KW-1185">Reference proteome</keyword>
<evidence type="ECO:0000256" key="2">
    <source>
        <dbReference type="SAM" id="SignalP"/>
    </source>
</evidence>
<feature type="compositionally biased region" description="Acidic residues" evidence="1">
    <location>
        <begin position="92"/>
        <end position="108"/>
    </location>
</feature>
<feature type="region of interest" description="Disordered" evidence="1">
    <location>
        <begin position="151"/>
        <end position="244"/>
    </location>
</feature>
<comment type="caution">
    <text evidence="3">The sequence shown here is derived from an EMBL/GenBank/DDBJ whole genome shotgun (WGS) entry which is preliminary data.</text>
</comment>
<accession>A0A9P6F6S8</accession>